<feature type="binding site" evidence="8">
    <location>
        <begin position="308"/>
        <end position="313"/>
    </location>
    <ligand>
        <name>ATP</name>
        <dbReference type="ChEBI" id="CHEBI:30616"/>
    </ligand>
</feature>
<dbReference type="HOGENOM" id="CLU_019868_0_0_1"/>
<gene>
    <name evidence="13" type="primary">8239840</name>
    <name evidence="12" type="ORF">Phum_PHUM616180</name>
</gene>
<dbReference type="GeneID" id="8239840"/>
<name>E0W485_PEDHC</name>
<dbReference type="KEGG" id="phu:Phum_PHUM616180"/>
<dbReference type="GO" id="GO:0005524">
    <property type="term" value="F:ATP binding"/>
    <property type="evidence" value="ECO:0007669"/>
    <property type="project" value="UniProtKB-UniRule"/>
</dbReference>
<dbReference type="FunFam" id="3.30.590.10:FF:000006">
    <property type="entry name" value="Arginine kinase 1"/>
    <property type="match status" value="1"/>
</dbReference>
<dbReference type="FunFam" id="1.10.135.10:FF:000003">
    <property type="entry name" value="Three-domain arginine kinase"/>
    <property type="match status" value="1"/>
</dbReference>
<dbReference type="eggNOG" id="KOG3581">
    <property type="taxonomic scope" value="Eukaryota"/>
</dbReference>
<proteinExistence type="inferred from homology"/>
<dbReference type="EMBL" id="DS235886">
    <property type="protein sequence ID" value="EEB20441.1"/>
    <property type="molecule type" value="Genomic_DNA"/>
</dbReference>
<reference evidence="12" key="1">
    <citation type="submission" date="2007-04" db="EMBL/GenBank/DDBJ databases">
        <title>Annotation of Pediculus humanus corporis strain USDA.</title>
        <authorList>
            <person name="Kirkness E."/>
            <person name="Hannick L."/>
            <person name="Hass B."/>
            <person name="Bruggner R."/>
            <person name="Lawson D."/>
            <person name="Bidwell S."/>
            <person name="Joardar V."/>
            <person name="Caler E."/>
            <person name="Walenz B."/>
            <person name="Inman J."/>
            <person name="Schobel S."/>
            <person name="Galinsky K."/>
            <person name="Amedeo P."/>
            <person name="Strausberg R."/>
        </authorList>
    </citation>
    <scope>NUCLEOTIDE SEQUENCE</scope>
    <source>
        <strain evidence="12">USDA</strain>
    </source>
</reference>
<reference evidence="13" key="3">
    <citation type="submission" date="2020-05" db="UniProtKB">
        <authorList>
            <consortium name="EnsemblMetazoa"/>
        </authorList>
    </citation>
    <scope>IDENTIFICATION</scope>
    <source>
        <strain evidence="13">USDA</strain>
    </source>
</reference>
<evidence type="ECO:0000256" key="3">
    <source>
        <dbReference type="ARBA" id="ARBA00022679"/>
    </source>
</evidence>
<evidence type="ECO:0000256" key="1">
    <source>
        <dbReference type="ARBA" id="ARBA00006798"/>
    </source>
</evidence>
<dbReference type="STRING" id="121224.E0W485"/>
<dbReference type="InterPro" id="IPR022415">
    <property type="entry name" value="ATP-guanido_PTrfase_AS"/>
</dbReference>
<dbReference type="PROSITE" id="PS51509">
    <property type="entry name" value="PHOSPHAGEN_KINASE_N"/>
    <property type="match status" value="1"/>
</dbReference>
<dbReference type="OrthoDB" id="430219at2759"/>
<organism>
    <name type="scientific">Pediculus humanus subsp. corporis</name>
    <name type="common">Body louse</name>
    <dbReference type="NCBI Taxonomy" id="121224"/>
    <lineage>
        <taxon>Eukaryota</taxon>
        <taxon>Metazoa</taxon>
        <taxon>Ecdysozoa</taxon>
        <taxon>Arthropoda</taxon>
        <taxon>Hexapoda</taxon>
        <taxon>Insecta</taxon>
        <taxon>Pterygota</taxon>
        <taxon>Neoptera</taxon>
        <taxon>Paraneoptera</taxon>
        <taxon>Psocodea</taxon>
        <taxon>Troctomorpha</taxon>
        <taxon>Phthiraptera</taxon>
        <taxon>Anoplura</taxon>
        <taxon>Pediculidae</taxon>
        <taxon>Pediculus</taxon>
    </lineage>
</organism>
<dbReference type="SUPFAM" id="SSF48034">
    <property type="entry name" value="Guanido kinase N-terminal domain"/>
    <property type="match status" value="1"/>
</dbReference>
<dbReference type="Gene3D" id="1.10.135.10">
    <property type="entry name" value="ATP:guanido phosphotransferase, N-terminal domain"/>
    <property type="match status" value="1"/>
</dbReference>
<keyword evidence="4 8" id="KW-0547">Nucleotide-binding</keyword>
<evidence type="ECO:0000256" key="8">
    <source>
        <dbReference type="PROSITE-ProRule" id="PRU00843"/>
    </source>
</evidence>
<dbReference type="EnsemblMetazoa" id="PHUM616180-RA">
    <property type="protein sequence ID" value="PHUM616180-PA"/>
    <property type="gene ID" value="PHUM616180"/>
</dbReference>
<feature type="binding site" evidence="8">
    <location>
        <position position="184"/>
    </location>
    <ligand>
        <name>ATP</name>
        <dbReference type="ChEBI" id="CHEBI:30616"/>
    </ligand>
</feature>
<feature type="domain" description="Phosphagen kinase N-terminal" evidence="10">
    <location>
        <begin position="8"/>
        <end position="90"/>
    </location>
</feature>
<dbReference type="FunCoup" id="E0W485">
    <property type="interactions" value="169"/>
</dbReference>
<dbReference type="Pfam" id="PF02807">
    <property type="entry name" value="ATP-gua_PtransN"/>
    <property type="match status" value="1"/>
</dbReference>
<evidence type="ECO:0000313" key="12">
    <source>
        <dbReference type="EMBL" id="EEB20441.1"/>
    </source>
</evidence>
<evidence type="ECO:0000256" key="2">
    <source>
        <dbReference type="ARBA" id="ARBA00012230"/>
    </source>
</evidence>
<dbReference type="InParanoid" id="E0W485"/>
<evidence type="ECO:0000256" key="4">
    <source>
        <dbReference type="ARBA" id="ARBA00022741"/>
    </source>
</evidence>
<dbReference type="EC" id="2.7.3.3" evidence="2"/>
<evidence type="ECO:0000313" key="14">
    <source>
        <dbReference type="Proteomes" id="UP000009046"/>
    </source>
</evidence>
<protein>
    <recommendedName>
        <fullName evidence="2">arginine kinase</fullName>
        <ecNumber evidence="2">2.7.3.3</ecNumber>
    </recommendedName>
</protein>
<dbReference type="VEuPathDB" id="VectorBase:PHUM616180"/>
<dbReference type="PROSITE" id="PS00112">
    <property type="entry name" value="PHOSPHAGEN_KINASE"/>
    <property type="match status" value="1"/>
</dbReference>
<feature type="binding site" evidence="8">
    <location>
        <begin position="121"/>
        <end position="125"/>
    </location>
    <ligand>
        <name>ATP</name>
        <dbReference type="ChEBI" id="CHEBI:30616"/>
    </ligand>
</feature>
<feature type="binding site" evidence="8">
    <location>
        <begin position="279"/>
        <end position="283"/>
    </location>
    <ligand>
        <name>ATP</name>
        <dbReference type="ChEBI" id="CHEBI:30616"/>
    </ligand>
</feature>
<dbReference type="GO" id="GO:0046314">
    <property type="term" value="P:phosphocreatine biosynthetic process"/>
    <property type="evidence" value="ECO:0007669"/>
    <property type="project" value="InterPro"/>
</dbReference>
<dbReference type="EMBL" id="AAZO01007533">
    <property type="status" value="NOT_ANNOTATED_CDS"/>
    <property type="molecule type" value="Genomic_DNA"/>
</dbReference>
<dbReference type="InterPro" id="IPR014746">
    <property type="entry name" value="Gln_synth/guanido_kin_cat_dom"/>
</dbReference>
<dbReference type="GO" id="GO:0004054">
    <property type="term" value="F:arginine kinase activity"/>
    <property type="evidence" value="ECO:0007669"/>
    <property type="project" value="UniProtKB-EC"/>
</dbReference>
<dbReference type="InterPro" id="IPR000749">
    <property type="entry name" value="ATP-guanido_PTrfase"/>
</dbReference>
<evidence type="ECO:0000256" key="5">
    <source>
        <dbReference type="ARBA" id="ARBA00022777"/>
    </source>
</evidence>
<sequence>MVEPAVLEKLEAAWKKLCATESKSLLKKYLTQEIFDKLKTKKTSFNSSLLDVIQSGVENPDSGVGIYAPDAESYSVFADLFDPIIEDYHGGFKKTDKHPPKDWGDVNSLGNLDPTSEFVISTRVRCGRSMEGYPFNPCLTEAQYKEMEEKVSSTLSALTGELKGSFYPLTGMSKEVQQKLIDDHFLFKEGDRFLQAANACRFWPTGRGIYHNDDKTFLVWCNEEDHLRLISMQPGGDLGAVYRRLVSAVNDVEKRIPFSHHDRLGFLTFCPTNLGTTVRASVHIKLPKLAANRAKLEEVAGKFNLQVRGTRGEHTEAEGGVYDISNKRRMGLTEYEAVKEMHDGIAELIKIERELK</sequence>
<dbReference type="PANTHER" id="PTHR11547">
    <property type="entry name" value="ARGININE OR CREATINE KINASE"/>
    <property type="match status" value="1"/>
</dbReference>
<dbReference type="Proteomes" id="UP000009046">
    <property type="component" value="Unassembled WGS sequence"/>
</dbReference>
<dbReference type="GO" id="GO:0005615">
    <property type="term" value="C:extracellular space"/>
    <property type="evidence" value="ECO:0007669"/>
    <property type="project" value="TreeGrafter"/>
</dbReference>
<feature type="domain" description="Phosphagen kinase C-terminal" evidence="11">
    <location>
        <begin position="118"/>
        <end position="355"/>
    </location>
</feature>
<dbReference type="SUPFAM" id="SSF55931">
    <property type="entry name" value="Glutamine synthetase/guanido kinase"/>
    <property type="match status" value="1"/>
</dbReference>
<dbReference type="PROSITE" id="PS51510">
    <property type="entry name" value="PHOSPHAGEN_KINASE_C"/>
    <property type="match status" value="1"/>
</dbReference>
<accession>E0W485</accession>
<dbReference type="PANTHER" id="PTHR11547:SF38">
    <property type="entry name" value="ARGININE KINASE 1-RELATED"/>
    <property type="match status" value="1"/>
</dbReference>
<feature type="binding site" evidence="8">
    <location>
        <position position="228"/>
    </location>
    <ligand>
        <name>ATP</name>
        <dbReference type="ChEBI" id="CHEBI:30616"/>
    </ligand>
</feature>
<dbReference type="CDD" id="cd07932">
    <property type="entry name" value="arginine_kinase_like"/>
    <property type="match status" value="1"/>
</dbReference>
<dbReference type="CTD" id="8239840"/>
<comment type="similarity">
    <text evidence="1 7 9">Belongs to the ATP:guanido phosphotransferase family.</text>
</comment>
<dbReference type="OMA" id="GYAKLQA"/>
<dbReference type="Pfam" id="PF00217">
    <property type="entry name" value="ATP-gua_Ptrans"/>
    <property type="match status" value="1"/>
</dbReference>
<evidence type="ECO:0000256" key="7">
    <source>
        <dbReference type="PROSITE-ProRule" id="PRU00842"/>
    </source>
</evidence>
<evidence type="ECO:0000313" key="13">
    <source>
        <dbReference type="EnsemblMetazoa" id="PHUM616180-PA"/>
    </source>
</evidence>
<keyword evidence="3 8" id="KW-0808">Transferase</keyword>
<dbReference type="InterPro" id="IPR022414">
    <property type="entry name" value="ATP-guanido_PTrfase_cat"/>
</dbReference>
<dbReference type="Gene3D" id="3.30.590.10">
    <property type="entry name" value="Glutamine synthetase/guanido kinase, catalytic domain"/>
    <property type="match status" value="1"/>
</dbReference>
<evidence type="ECO:0000256" key="6">
    <source>
        <dbReference type="ARBA" id="ARBA00022840"/>
    </source>
</evidence>
<keyword evidence="14" id="KW-1185">Reference proteome</keyword>
<dbReference type="InterPro" id="IPR036802">
    <property type="entry name" value="ATP-guanido_PTrfase_N_sf"/>
</dbReference>
<evidence type="ECO:0000259" key="11">
    <source>
        <dbReference type="PROSITE" id="PS51510"/>
    </source>
</evidence>
<dbReference type="GO" id="GO:0004111">
    <property type="term" value="F:creatine kinase activity"/>
    <property type="evidence" value="ECO:0007669"/>
    <property type="project" value="InterPro"/>
</dbReference>
<evidence type="ECO:0000256" key="9">
    <source>
        <dbReference type="RuleBase" id="RU000505"/>
    </source>
</evidence>
<reference evidence="12" key="2">
    <citation type="submission" date="2007-04" db="EMBL/GenBank/DDBJ databases">
        <title>The genome of the human body louse.</title>
        <authorList>
            <consortium name="The Human Body Louse Genome Consortium"/>
            <person name="Kirkness E."/>
            <person name="Walenz B."/>
            <person name="Hass B."/>
            <person name="Bruggner R."/>
            <person name="Strausberg R."/>
        </authorList>
    </citation>
    <scope>NUCLEOTIDE SEQUENCE</scope>
    <source>
        <strain evidence="12">USDA</strain>
    </source>
</reference>
<dbReference type="RefSeq" id="XP_002433179.1">
    <property type="nucleotide sequence ID" value="XM_002433134.1"/>
</dbReference>
<keyword evidence="5 8" id="KW-0418">Kinase</keyword>
<keyword evidence="6 8" id="KW-0067">ATP-binding</keyword>
<dbReference type="AlphaFoldDB" id="E0W485"/>
<dbReference type="InterPro" id="IPR022413">
    <property type="entry name" value="ATP-guanido_PTrfase_N"/>
</dbReference>
<evidence type="ECO:0000259" key="10">
    <source>
        <dbReference type="PROSITE" id="PS51509"/>
    </source>
</evidence>